<reference evidence="2" key="2">
    <citation type="submission" date="2025-08" db="UniProtKB">
        <authorList>
            <consortium name="RefSeq"/>
        </authorList>
    </citation>
    <scope>IDENTIFICATION</scope>
    <source>
        <tissue evidence="2">Leaf</tissue>
    </source>
</reference>
<sequence length="282" mass="31405">MGLNETYLPFRRNILIIKPLPSMSTAYGTLLSDEKQRQVSFISQFPSNSASFNAGVSKQPFPSKVTSSPQWSSIICKYCKKLGHSIKKCYKLHGFPQNFKFTKGNAPRRTASHVEVQSPVNSDEIGNAGGPAMHTEFEQLYTLPGLTKDQYSQLITLLQQSRLSDFPTTPNLLAIANFTGKLLPENGLFITCLLTKIKNTIWIIDVGASGHMTFDKSLLFDIQTLPIPYLVSLPNSYKVRVTNIGSLTLSPDLTLHNVLYVPSFQHNLIPIYKLVEKPGDIV</sequence>
<protein>
    <submittedName>
        <fullName evidence="2">Uncharacterized protein LOC142180144</fullName>
    </submittedName>
</protein>
<evidence type="ECO:0000313" key="1">
    <source>
        <dbReference type="Proteomes" id="UP000790787"/>
    </source>
</evidence>
<reference evidence="1" key="1">
    <citation type="journal article" date="2014" name="Nat. Commun.">
        <title>The tobacco genome sequence and its comparison with those of tomato and potato.</title>
        <authorList>
            <person name="Sierro N."/>
            <person name="Battey J.N."/>
            <person name="Ouadi S."/>
            <person name="Bakaher N."/>
            <person name="Bovet L."/>
            <person name="Willig A."/>
            <person name="Goepfert S."/>
            <person name="Peitsch M.C."/>
            <person name="Ivanov N.V."/>
        </authorList>
    </citation>
    <scope>NUCLEOTIDE SEQUENCE [LARGE SCALE GENOMIC DNA]</scope>
</reference>
<keyword evidence="1" id="KW-1185">Reference proteome</keyword>
<gene>
    <name evidence="2" type="primary">LOC142180144</name>
</gene>
<dbReference type="Proteomes" id="UP000790787">
    <property type="component" value="Chromosome 4"/>
</dbReference>
<dbReference type="RefSeq" id="XP_075107177.1">
    <property type="nucleotide sequence ID" value="XM_075251076.1"/>
</dbReference>
<proteinExistence type="predicted"/>
<accession>A0AC58UCE7</accession>
<organism evidence="1 2">
    <name type="scientific">Nicotiana tabacum</name>
    <name type="common">Common tobacco</name>
    <dbReference type="NCBI Taxonomy" id="4097"/>
    <lineage>
        <taxon>Eukaryota</taxon>
        <taxon>Viridiplantae</taxon>
        <taxon>Streptophyta</taxon>
        <taxon>Embryophyta</taxon>
        <taxon>Tracheophyta</taxon>
        <taxon>Spermatophyta</taxon>
        <taxon>Magnoliopsida</taxon>
        <taxon>eudicotyledons</taxon>
        <taxon>Gunneridae</taxon>
        <taxon>Pentapetalae</taxon>
        <taxon>asterids</taxon>
        <taxon>lamiids</taxon>
        <taxon>Solanales</taxon>
        <taxon>Solanaceae</taxon>
        <taxon>Nicotianoideae</taxon>
        <taxon>Nicotianeae</taxon>
        <taxon>Nicotiana</taxon>
    </lineage>
</organism>
<evidence type="ECO:0000313" key="2">
    <source>
        <dbReference type="RefSeq" id="XP_075107177.1"/>
    </source>
</evidence>
<name>A0AC58UCE7_TOBAC</name>